<comment type="caution">
    <text evidence="1">The sequence shown here is derived from an EMBL/GenBank/DDBJ whole genome shotgun (WGS) entry which is preliminary data.</text>
</comment>
<evidence type="ECO:0000313" key="1">
    <source>
        <dbReference type="EMBL" id="KAL2522333.1"/>
    </source>
</evidence>
<name>A0ABD1UCT0_9LAMI</name>
<dbReference type="Proteomes" id="UP001604277">
    <property type="component" value="Unassembled WGS sequence"/>
</dbReference>
<organism evidence="1 2">
    <name type="scientific">Forsythia ovata</name>
    <dbReference type="NCBI Taxonomy" id="205694"/>
    <lineage>
        <taxon>Eukaryota</taxon>
        <taxon>Viridiplantae</taxon>
        <taxon>Streptophyta</taxon>
        <taxon>Embryophyta</taxon>
        <taxon>Tracheophyta</taxon>
        <taxon>Spermatophyta</taxon>
        <taxon>Magnoliopsida</taxon>
        <taxon>eudicotyledons</taxon>
        <taxon>Gunneridae</taxon>
        <taxon>Pentapetalae</taxon>
        <taxon>asterids</taxon>
        <taxon>lamiids</taxon>
        <taxon>Lamiales</taxon>
        <taxon>Oleaceae</taxon>
        <taxon>Forsythieae</taxon>
        <taxon>Forsythia</taxon>
    </lineage>
</organism>
<protein>
    <recommendedName>
        <fullName evidence="3">Translocon at the inner envelope membrane of chloroplasts 214</fullName>
    </recommendedName>
</protein>
<proteinExistence type="predicted"/>
<dbReference type="AlphaFoldDB" id="A0ABD1UCT0"/>
<reference evidence="2" key="1">
    <citation type="submission" date="2024-07" db="EMBL/GenBank/DDBJ databases">
        <title>Two chromosome-level genome assemblies of Korean endemic species Abeliophyllum distichum and Forsythia ovata (Oleaceae).</title>
        <authorList>
            <person name="Jang H."/>
        </authorList>
    </citation>
    <scope>NUCLEOTIDE SEQUENCE [LARGE SCALE GENOMIC DNA]</scope>
</reference>
<evidence type="ECO:0008006" key="3">
    <source>
        <dbReference type="Google" id="ProtNLM"/>
    </source>
</evidence>
<gene>
    <name evidence="1" type="ORF">Fot_26256</name>
</gene>
<evidence type="ECO:0000313" key="2">
    <source>
        <dbReference type="Proteomes" id="UP001604277"/>
    </source>
</evidence>
<dbReference type="EMBL" id="JBFOLJ010000007">
    <property type="protein sequence ID" value="KAL2522333.1"/>
    <property type="molecule type" value="Genomic_DNA"/>
</dbReference>
<keyword evidence="2" id="KW-1185">Reference proteome</keyword>
<sequence>MLLVSSRSFKQAKQIKKTLKSSFYHQQWRVENNSELEKINGDLMTKNEDDDRFSTWTECIRYESLNEKAKTEDIESLATAPRRAVKSRSSFSLHFLPIFHKNKASCYKENKKIKNKQRANNIKFIAVPNSRNP</sequence>
<accession>A0ABD1UCT0</accession>